<dbReference type="GO" id="GO:0005778">
    <property type="term" value="C:peroxisomal membrane"/>
    <property type="evidence" value="ECO:0007669"/>
    <property type="project" value="TreeGrafter"/>
</dbReference>
<organism evidence="5">
    <name type="scientific">Chaetoceros debilis</name>
    <dbReference type="NCBI Taxonomy" id="122233"/>
    <lineage>
        <taxon>Eukaryota</taxon>
        <taxon>Sar</taxon>
        <taxon>Stramenopiles</taxon>
        <taxon>Ochrophyta</taxon>
        <taxon>Bacillariophyta</taxon>
        <taxon>Coscinodiscophyceae</taxon>
        <taxon>Chaetocerotophycidae</taxon>
        <taxon>Chaetocerotales</taxon>
        <taxon>Chaetocerotaceae</taxon>
        <taxon>Chaetoceros</taxon>
    </lineage>
</organism>
<sequence length="1048" mass="116549">MVRENVVRISNFCRTKDNGTRRRRCRRRRHAMMNSSEDSFGHSSFECEYDTTNSFNTSGTVDLGNVSWNNQSNQIDETFDSAIHPEGTLDLYQDENYDKLLEPSLDDKSVAVSVSILRCIPEQQQHNDVDVDGENDGETSDEYATIYTDNVELLLALQIFEGELGILSRPPNFEGGSHCTRVPVIIRSLNDPLSLEVEDECGAKMPKVREKTEGCFQVYVSPCVAATLGCYSCLQISMGGLKLSKLRTQKLSRNDCLSSFESHQRRNNEKRGRHQVPLATKATIVEISPPPDDFLPSPHLLLDDSDDLSRRRNLEMEKNRQTQKIQDYFYKFSGQKKIALLRLFTAGIIFAIINNDEKENENSSRNNRALVRFYKVVEIESSGDAIRDNEWLDDFYWMSPDTNIILLPPNEAKCLAVDYLPRISTTLTFYFSLAKHDCKSQNYSLRHLKHPNLVEILESVLSISGKRSATNRLQSRANSIYAGSNTSILHIIGREDNHIQNCLDSVADIAGMNIIHINGLSAFGFRQKRFLDSKMQQNIVGAMGDKISGLKLAFDVVRNTAPCIVNICLDDEIVNTDDMESRQDEENRILCCIREEINATKEAVQCSSDSPAIIILSSEQKVQNGPLASALTFDSIEIISPDIQYARELWNDPETFQEVQKILLGKSAAEIVLLSFEFRQKKSDALCRGKKFSPMVTLISMQEDAFNTRVSMFDKNSEKLSSKLIPDIKWTDVGGLSSVREEIIDAIELPLKYPDFFKGSRRGGILLFGAPGCGKTLVAKAVASECGLPFLSVKGPELLGSYVGESEANIREAFLKAREAALDASQKCGEGAAILFFDEIDSLAPRRGELGDGGGVMERVVSTILGELDKAGVGGDCKDKSAHVFVIGATNRPDLLDPSLLRPGRFDRLVYLGLPTDRKDRISILAAQIRNFHLENDMDSLMMAAEVIDSIPSSLSGADFSSIASGALMLALQRVCNEADTEMKGFGKGIQVDIGEVLSSWPEQKLIARVSAADFIAAAATVIPSVSEEDFKKYRDMKDLYMPQSGKP</sequence>
<dbReference type="GO" id="GO:0016558">
    <property type="term" value="P:protein import into peroxisome matrix"/>
    <property type="evidence" value="ECO:0007669"/>
    <property type="project" value="TreeGrafter"/>
</dbReference>
<dbReference type="GO" id="GO:0016887">
    <property type="term" value="F:ATP hydrolysis activity"/>
    <property type="evidence" value="ECO:0007669"/>
    <property type="project" value="InterPro"/>
</dbReference>
<dbReference type="PROSITE" id="PS00674">
    <property type="entry name" value="AAA"/>
    <property type="match status" value="1"/>
</dbReference>
<accession>A0A7S3PVE6</accession>
<evidence type="ECO:0000313" key="5">
    <source>
        <dbReference type="EMBL" id="CAE0456644.1"/>
    </source>
</evidence>
<dbReference type="PANTHER" id="PTHR23077:SF9">
    <property type="entry name" value="PEROXISOMAL ATPASE PEX6"/>
    <property type="match status" value="1"/>
</dbReference>
<keyword evidence="3" id="KW-0175">Coiled coil</keyword>
<name>A0A7S3PVE6_9STRA</name>
<gene>
    <name evidence="5" type="ORF">CDEB00056_LOCUS1485</name>
</gene>
<dbReference type="Gene3D" id="1.10.8.60">
    <property type="match status" value="1"/>
</dbReference>
<evidence type="ECO:0000256" key="1">
    <source>
        <dbReference type="ARBA" id="ARBA00022741"/>
    </source>
</evidence>
<evidence type="ECO:0000256" key="3">
    <source>
        <dbReference type="ARBA" id="ARBA00023054"/>
    </source>
</evidence>
<dbReference type="GO" id="GO:0005524">
    <property type="term" value="F:ATP binding"/>
    <property type="evidence" value="ECO:0007669"/>
    <property type="project" value="UniProtKB-KW"/>
</dbReference>
<dbReference type="InterPro" id="IPR027417">
    <property type="entry name" value="P-loop_NTPase"/>
</dbReference>
<feature type="domain" description="AAA+ ATPase" evidence="4">
    <location>
        <begin position="761"/>
        <end position="916"/>
    </location>
</feature>
<evidence type="ECO:0000259" key="4">
    <source>
        <dbReference type="SMART" id="SM00382"/>
    </source>
</evidence>
<dbReference type="PANTHER" id="PTHR23077">
    <property type="entry name" value="AAA-FAMILY ATPASE"/>
    <property type="match status" value="1"/>
</dbReference>
<dbReference type="InterPro" id="IPR003959">
    <property type="entry name" value="ATPase_AAA_core"/>
</dbReference>
<keyword evidence="2" id="KW-0067">ATP-binding</keyword>
<protein>
    <recommendedName>
        <fullName evidence="4">AAA+ ATPase domain-containing protein</fullName>
    </recommendedName>
</protein>
<reference evidence="5" key="1">
    <citation type="submission" date="2021-01" db="EMBL/GenBank/DDBJ databases">
        <authorList>
            <person name="Corre E."/>
            <person name="Pelletier E."/>
            <person name="Niang G."/>
            <person name="Scheremetjew M."/>
            <person name="Finn R."/>
            <person name="Kale V."/>
            <person name="Holt S."/>
            <person name="Cochrane G."/>
            <person name="Meng A."/>
            <person name="Brown T."/>
            <person name="Cohen L."/>
        </authorList>
    </citation>
    <scope>NUCLEOTIDE SEQUENCE</scope>
    <source>
        <strain evidence="5">MM31A-1</strain>
    </source>
</reference>
<evidence type="ECO:0000256" key="2">
    <source>
        <dbReference type="ARBA" id="ARBA00022840"/>
    </source>
</evidence>
<dbReference type="SUPFAM" id="SSF52540">
    <property type="entry name" value="P-loop containing nucleoside triphosphate hydrolases"/>
    <property type="match status" value="1"/>
</dbReference>
<keyword evidence="1" id="KW-0547">Nucleotide-binding</keyword>
<dbReference type="InterPro" id="IPR050168">
    <property type="entry name" value="AAA_ATPase_domain"/>
</dbReference>
<dbReference type="EMBL" id="HBIO01002052">
    <property type="protein sequence ID" value="CAE0456644.1"/>
    <property type="molecule type" value="Transcribed_RNA"/>
</dbReference>
<dbReference type="FunFam" id="3.40.50.300:FF:001025">
    <property type="entry name" value="ATPase family, AAA domain-containing 2B"/>
    <property type="match status" value="1"/>
</dbReference>
<dbReference type="GO" id="GO:0005829">
    <property type="term" value="C:cytosol"/>
    <property type="evidence" value="ECO:0007669"/>
    <property type="project" value="TreeGrafter"/>
</dbReference>
<dbReference type="SMART" id="SM00382">
    <property type="entry name" value="AAA"/>
    <property type="match status" value="1"/>
</dbReference>
<dbReference type="Gene3D" id="3.40.50.300">
    <property type="entry name" value="P-loop containing nucleotide triphosphate hydrolases"/>
    <property type="match status" value="1"/>
</dbReference>
<dbReference type="InterPro" id="IPR003960">
    <property type="entry name" value="ATPase_AAA_CS"/>
</dbReference>
<dbReference type="AlphaFoldDB" id="A0A7S3PVE6"/>
<dbReference type="Pfam" id="PF00004">
    <property type="entry name" value="AAA"/>
    <property type="match status" value="1"/>
</dbReference>
<dbReference type="InterPro" id="IPR003593">
    <property type="entry name" value="AAA+_ATPase"/>
</dbReference>
<proteinExistence type="predicted"/>